<feature type="domain" description="TF-B3" evidence="8">
    <location>
        <begin position="45"/>
        <end position="141"/>
    </location>
</feature>
<gene>
    <name evidence="9" type="ORF">M569_16234</name>
</gene>
<dbReference type="PANTHER" id="PTHR31674">
    <property type="entry name" value="B3 DOMAIN-CONTAINING PROTEIN REM-LIKE 3-RELATED"/>
    <property type="match status" value="1"/>
</dbReference>
<keyword evidence="10" id="KW-1185">Reference proteome</keyword>
<feature type="domain" description="TF-B3" evidence="8">
    <location>
        <begin position="175"/>
        <end position="240"/>
    </location>
</feature>
<reference evidence="9 10" key="1">
    <citation type="journal article" date="2013" name="BMC Genomics">
        <title>The miniature genome of a carnivorous plant Genlisea aurea contains a low number of genes and short non-coding sequences.</title>
        <authorList>
            <person name="Leushkin E.V."/>
            <person name="Sutormin R.A."/>
            <person name="Nabieva E.R."/>
            <person name="Penin A.A."/>
            <person name="Kondrashov A.S."/>
            <person name="Logacheva M.D."/>
        </authorList>
    </citation>
    <scope>NUCLEOTIDE SEQUENCE [LARGE SCALE GENOMIC DNA]</scope>
</reference>
<dbReference type="Proteomes" id="UP000015453">
    <property type="component" value="Unassembled WGS sequence"/>
</dbReference>
<proteinExistence type="predicted"/>
<dbReference type="InterPro" id="IPR015300">
    <property type="entry name" value="DNA-bd_pseudobarrel_sf"/>
</dbReference>
<evidence type="ECO:0000256" key="5">
    <source>
        <dbReference type="ARBA" id="ARBA00023163"/>
    </source>
</evidence>
<dbReference type="OrthoDB" id="913998at2759"/>
<accession>S8BVG0</accession>
<evidence type="ECO:0000313" key="9">
    <source>
        <dbReference type="EMBL" id="EPS58580.1"/>
    </source>
</evidence>
<evidence type="ECO:0000256" key="7">
    <source>
        <dbReference type="SAM" id="MobiDB-lite"/>
    </source>
</evidence>
<evidence type="ECO:0000259" key="8">
    <source>
        <dbReference type="PROSITE" id="PS50863"/>
    </source>
</evidence>
<dbReference type="AlphaFoldDB" id="S8BVG0"/>
<dbReference type="GO" id="GO:0005634">
    <property type="term" value="C:nucleus"/>
    <property type="evidence" value="ECO:0007669"/>
    <property type="project" value="UniProtKB-SubCell"/>
</dbReference>
<dbReference type="Pfam" id="PF02362">
    <property type="entry name" value="B3"/>
    <property type="match status" value="2"/>
</dbReference>
<comment type="caution">
    <text evidence="9">The sequence shown here is derived from an EMBL/GenBank/DDBJ whole genome shotgun (WGS) entry which is preliminary data.</text>
</comment>
<organism evidence="9 10">
    <name type="scientific">Genlisea aurea</name>
    <dbReference type="NCBI Taxonomy" id="192259"/>
    <lineage>
        <taxon>Eukaryota</taxon>
        <taxon>Viridiplantae</taxon>
        <taxon>Streptophyta</taxon>
        <taxon>Embryophyta</taxon>
        <taxon>Tracheophyta</taxon>
        <taxon>Spermatophyta</taxon>
        <taxon>Magnoliopsida</taxon>
        <taxon>eudicotyledons</taxon>
        <taxon>Gunneridae</taxon>
        <taxon>Pentapetalae</taxon>
        <taxon>asterids</taxon>
        <taxon>lamiids</taxon>
        <taxon>Lamiales</taxon>
        <taxon>Lentibulariaceae</taxon>
        <taxon>Genlisea</taxon>
    </lineage>
</organism>
<keyword evidence="5" id="KW-0804">Transcription</keyword>
<feature type="region of interest" description="Disordered" evidence="7">
    <location>
        <begin position="248"/>
        <end position="296"/>
    </location>
</feature>
<comment type="subcellular location">
    <subcellularLocation>
        <location evidence="1">Nucleus</location>
    </subcellularLocation>
</comment>
<evidence type="ECO:0000313" key="10">
    <source>
        <dbReference type="Proteomes" id="UP000015453"/>
    </source>
</evidence>
<protein>
    <recommendedName>
        <fullName evidence="8">TF-B3 domain-containing protein</fullName>
    </recommendedName>
</protein>
<feature type="compositionally biased region" description="Basic residues" evidence="7">
    <location>
        <begin position="1"/>
        <end position="10"/>
    </location>
</feature>
<keyword evidence="3" id="KW-0805">Transcription regulation</keyword>
<dbReference type="InterPro" id="IPR039218">
    <property type="entry name" value="REM_fam"/>
</dbReference>
<name>S8BVG0_9LAMI</name>
<dbReference type="SMART" id="SM01019">
    <property type="entry name" value="B3"/>
    <property type="match status" value="3"/>
</dbReference>
<dbReference type="GO" id="GO:0003677">
    <property type="term" value="F:DNA binding"/>
    <property type="evidence" value="ECO:0007669"/>
    <property type="project" value="UniProtKB-KW"/>
</dbReference>
<feature type="region of interest" description="Disordered" evidence="7">
    <location>
        <begin position="1"/>
        <end position="34"/>
    </location>
</feature>
<dbReference type="PROSITE" id="PS50863">
    <property type="entry name" value="B3"/>
    <property type="match status" value="3"/>
</dbReference>
<dbReference type="PANTHER" id="PTHR31674:SF62">
    <property type="entry name" value="B3 DOMAIN-CONTAINING PROTEIN REM14-RELATED"/>
    <property type="match status" value="1"/>
</dbReference>
<keyword evidence="4" id="KW-0238">DNA-binding</keyword>
<dbReference type="SUPFAM" id="SSF101936">
    <property type="entry name" value="DNA-binding pseudobarrel domain"/>
    <property type="match status" value="3"/>
</dbReference>
<evidence type="ECO:0000256" key="2">
    <source>
        <dbReference type="ARBA" id="ARBA00022737"/>
    </source>
</evidence>
<keyword evidence="6" id="KW-0539">Nucleus</keyword>
<keyword evidence="2" id="KW-0677">Repeat</keyword>
<dbReference type="EMBL" id="AUSU01009081">
    <property type="protein sequence ID" value="EPS58580.1"/>
    <property type="molecule type" value="Genomic_DNA"/>
</dbReference>
<sequence>MGRDSFKRKREPISDYSDSPVEISSEEDIIKPSKPPPPLVKKIVTFAKTMDASSITYSRMYIPLGFLNEAGIRSDMSIELRDRKGRLWPVTLSYNSRKLSSGWKSFVDNNGVKIGNRVLFSFKPGGNGQGSRLPFSSLDKLRWVVKSQNRVFLMIKTKLFFHQKIPWKAAAGLGKKIHLRASNIRGRAWRVAVETMGENLFFAGGGWKAFSRDVHLKLGEYIFFSRTGRSEFEASVYEITGCERDLRIPVSESETSSETGRGSIKREQISDSDSMGDSPIEISGEEDTKRTKPPPVVKKSISFAKTMTFSNIKNRMFLPVKFLNEAGIRGSMSIEVRDGKGRSWPMILNYKSRNLWGWRSFVRNHGVQTGNTVVFSFEPGGNVLEAIIHKKKTVRKGLL</sequence>
<dbReference type="InterPro" id="IPR003340">
    <property type="entry name" value="B3_DNA-bd"/>
</dbReference>
<feature type="domain" description="TF-B3" evidence="8">
    <location>
        <begin position="301"/>
        <end position="392"/>
    </location>
</feature>
<dbReference type="CDD" id="cd10017">
    <property type="entry name" value="B3_DNA"/>
    <property type="match status" value="2"/>
</dbReference>
<evidence type="ECO:0000256" key="4">
    <source>
        <dbReference type="ARBA" id="ARBA00023125"/>
    </source>
</evidence>
<dbReference type="Gene3D" id="2.40.330.10">
    <property type="entry name" value="DNA-binding pseudobarrel domain"/>
    <property type="match status" value="3"/>
</dbReference>
<evidence type="ECO:0000256" key="1">
    <source>
        <dbReference type="ARBA" id="ARBA00004123"/>
    </source>
</evidence>
<evidence type="ECO:0000256" key="3">
    <source>
        <dbReference type="ARBA" id="ARBA00023015"/>
    </source>
</evidence>
<evidence type="ECO:0000256" key="6">
    <source>
        <dbReference type="ARBA" id="ARBA00023242"/>
    </source>
</evidence>